<sequence>MREHPCWEASYRGLKTTSLLYAEWWGLDENERKYNLGLLLIQIFIIQGNYKKAQKICEHIIKDAPEWDPKPRLLMSIIKMMLAMQRMLDPETTEADLLIIKNMRDEAMKQWENYFAAAQKPQPPDTDN</sequence>
<reference evidence="2" key="1">
    <citation type="submission" date="2025-08" db="UniProtKB">
        <authorList>
            <consortium name="RefSeq"/>
        </authorList>
    </citation>
    <scope>IDENTIFICATION</scope>
</reference>
<proteinExistence type="predicted"/>
<gene>
    <name evidence="2" type="primary">LOC109505609</name>
</gene>
<evidence type="ECO:0000313" key="1">
    <source>
        <dbReference type="Proteomes" id="UP000504607"/>
    </source>
</evidence>
<keyword evidence="1" id="KW-1185">Reference proteome</keyword>
<dbReference type="RefSeq" id="XP_019704675.1">
    <property type="nucleotide sequence ID" value="XM_019849116.2"/>
</dbReference>
<accession>A0A6J0PG96</accession>
<dbReference type="OrthoDB" id="779278at2759"/>
<dbReference type="Proteomes" id="UP000504607">
    <property type="component" value="Chromosome 3"/>
</dbReference>
<name>A0A6J0PG96_ELAGV</name>
<organism evidence="1 2">
    <name type="scientific">Elaeis guineensis var. tenera</name>
    <name type="common">Oil palm</name>
    <dbReference type="NCBI Taxonomy" id="51953"/>
    <lineage>
        <taxon>Eukaryota</taxon>
        <taxon>Viridiplantae</taxon>
        <taxon>Streptophyta</taxon>
        <taxon>Embryophyta</taxon>
        <taxon>Tracheophyta</taxon>
        <taxon>Spermatophyta</taxon>
        <taxon>Magnoliopsida</taxon>
        <taxon>Liliopsida</taxon>
        <taxon>Arecaceae</taxon>
        <taxon>Arecoideae</taxon>
        <taxon>Cocoseae</taxon>
        <taxon>Elaeidinae</taxon>
        <taxon>Elaeis</taxon>
    </lineage>
</organism>
<protein>
    <submittedName>
        <fullName evidence="2">Uncharacterized protein LOC109505609</fullName>
    </submittedName>
</protein>
<dbReference type="InParanoid" id="A0A6J0PG96"/>
<dbReference type="AlphaFoldDB" id="A0A6J0PG96"/>
<evidence type="ECO:0000313" key="2">
    <source>
        <dbReference type="RefSeq" id="XP_019704675.1"/>
    </source>
</evidence>